<reference evidence="2 3" key="1">
    <citation type="submission" date="2016-11" db="EMBL/GenBank/DDBJ databases">
        <authorList>
            <person name="Jaros S."/>
            <person name="Januszkiewicz K."/>
            <person name="Wedrychowicz H."/>
        </authorList>
    </citation>
    <scope>NUCLEOTIDE SEQUENCE [LARGE SCALE GENOMIC DNA]</scope>
    <source>
        <strain evidence="2 3">DSM 21864</strain>
    </source>
</reference>
<dbReference type="Proteomes" id="UP000184080">
    <property type="component" value="Unassembled WGS sequence"/>
</dbReference>
<protein>
    <recommendedName>
        <fullName evidence="4">Zn-finger containing protein</fullName>
    </recommendedName>
</protein>
<evidence type="ECO:0000256" key="1">
    <source>
        <dbReference type="SAM" id="Phobius"/>
    </source>
</evidence>
<keyword evidence="3" id="KW-1185">Reference proteome</keyword>
<dbReference type="AlphaFoldDB" id="A0A1M6EHY3"/>
<evidence type="ECO:0000313" key="2">
    <source>
        <dbReference type="EMBL" id="SHI85041.1"/>
    </source>
</evidence>
<dbReference type="STRING" id="1121298.SAMN05444401_1579"/>
<feature type="transmembrane region" description="Helical" evidence="1">
    <location>
        <begin position="15"/>
        <end position="43"/>
    </location>
</feature>
<dbReference type="OrthoDB" id="3174166at2"/>
<name>A0A1M6EHY3_9CLOT</name>
<organism evidence="2 3">
    <name type="scientific">Clostridium amylolyticum</name>
    <dbReference type="NCBI Taxonomy" id="1121298"/>
    <lineage>
        <taxon>Bacteria</taxon>
        <taxon>Bacillati</taxon>
        <taxon>Bacillota</taxon>
        <taxon>Clostridia</taxon>
        <taxon>Eubacteriales</taxon>
        <taxon>Clostridiaceae</taxon>
        <taxon>Clostridium</taxon>
    </lineage>
</organism>
<sequence length="138" mass="15857">MNLFKGRYGFDKLSALMLLIGMLLLLWRYTISIGVILIGFALWRALSKDFVSRGNEALKLQNWLNRTFKAGNAYNKSKPSFHSGIKGSANKVKDYFNEKKNFKIFKCQRCGQKLRVPRGKGKITVTCKKCGYEFKMKS</sequence>
<accession>A0A1M6EHY3</accession>
<evidence type="ECO:0000313" key="3">
    <source>
        <dbReference type="Proteomes" id="UP000184080"/>
    </source>
</evidence>
<dbReference type="RefSeq" id="WP_073005304.1">
    <property type="nucleotide sequence ID" value="NZ_FQZO01000002.1"/>
</dbReference>
<keyword evidence="1" id="KW-0812">Transmembrane</keyword>
<keyword evidence="1" id="KW-0472">Membrane</keyword>
<evidence type="ECO:0008006" key="4">
    <source>
        <dbReference type="Google" id="ProtNLM"/>
    </source>
</evidence>
<keyword evidence="1" id="KW-1133">Transmembrane helix</keyword>
<gene>
    <name evidence="2" type="ORF">SAMN05444401_1579</name>
</gene>
<dbReference type="EMBL" id="FQZO01000002">
    <property type="protein sequence ID" value="SHI85041.1"/>
    <property type="molecule type" value="Genomic_DNA"/>
</dbReference>
<proteinExistence type="predicted"/>